<dbReference type="PANTHER" id="PTHR44666:SF1">
    <property type="entry name" value="WD REPEAT-CONTAINING PROTEIN 53"/>
    <property type="match status" value="1"/>
</dbReference>
<dbReference type="InterPro" id="IPR036322">
    <property type="entry name" value="WD40_repeat_dom_sf"/>
</dbReference>
<name>A0ABD2PZ59_9PLAT</name>
<feature type="compositionally biased region" description="Polar residues" evidence="2">
    <location>
        <begin position="276"/>
        <end position="291"/>
    </location>
</feature>
<feature type="compositionally biased region" description="Acidic residues" evidence="2">
    <location>
        <begin position="238"/>
        <end position="261"/>
    </location>
</feature>
<organism evidence="3 4">
    <name type="scientific">Cichlidogyrus casuarinus</name>
    <dbReference type="NCBI Taxonomy" id="1844966"/>
    <lineage>
        <taxon>Eukaryota</taxon>
        <taxon>Metazoa</taxon>
        <taxon>Spiralia</taxon>
        <taxon>Lophotrochozoa</taxon>
        <taxon>Platyhelminthes</taxon>
        <taxon>Monogenea</taxon>
        <taxon>Monopisthocotylea</taxon>
        <taxon>Dactylogyridea</taxon>
        <taxon>Ancyrocephalidae</taxon>
        <taxon>Cichlidogyrus</taxon>
    </lineage>
</organism>
<feature type="region of interest" description="Disordered" evidence="2">
    <location>
        <begin position="238"/>
        <end position="299"/>
    </location>
</feature>
<dbReference type="PROSITE" id="PS50082">
    <property type="entry name" value="WD_REPEATS_2"/>
    <property type="match status" value="2"/>
</dbReference>
<protein>
    <submittedName>
        <fullName evidence="3">WD repeat-containing protein 53</fullName>
    </submittedName>
</protein>
<proteinExistence type="predicted"/>
<dbReference type="EMBL" id="JBJKFK010001802">
    <property type="protein sequence ID" value="KAL3312202.1"/>
    <property type="molecule type" value="Genomic_DNA"/>
</dbReference>
<keyword evidence="1" id="KW-0853">WD repeat</keyword>
<dbReference type="SMART" id="SM00320">
    <property type="entry name" value="WD40"/>
    <property type="match status" value="5"/>
</dbReference>
<dbReference type="InterPro" id="IPR042453">
    <property type="entry name" value="WDR53"/>
</dbReference>
<dbReference type="PROSITE" id="PS50294">
    <property type="entry name" value="WD_REPEATS_REGION"/>
    <property type="match status" value="1"/>
</dbReference>
<keyword evidence="4" id="KW-1185">Reference proteome</keyword>
<accession>A0ABD2PZ59</accession>
<dbReference type="InterPro" id="IPR015943">
    <property type="entry name" value="WD40/YVTN_repeat-like_dom_sf"/>
</dbReference>
<dbReference type="PANTHER" id="PTHR44666">
    <property type="entry name" value="WD REPEAT-CONTAINING PROTEIN 53"/>
    <property type="match status" value="1"/>
</dbReference>
<dbReference type="AlphaFoldDB" id="A0ABD2PZ59"/>
<feature type="repeat" description="WD" evidence="1">
    <location>
        <begin position="372"/>
        <end position="403"/>
    </location>
</feature>
<comment type="caution">
    <text evidence="3">The sequence shown here is derived from an EMBL/GenBank/DDBJ whole genome shotgun (WGS) entry which is preliminary data.</text>
</comment>
<dbReference type="InterPro" id="IPR001680">
    <property type="entry name" value="WD40_rpt"/>
</dbReference>
<feature type="repeat" description="WD" evidence="1">
    <location>
        <begin position="59"/>
        <end position="89"/>
    </location>
</feature>
<evidence type="ECO:0000256" key="2">
    <source>
        <dbReference type="SAM" id="MobiDB-lite"/>
    </source>
</evidence>
<sequence>MIFQITIQTLGAFLLLTIGIANYYGNYKEIDATAEFNNKSNDSNNYRATFCTFNHRNFRLGHHDSVTALALSDHHQLASGSDDACVCLWLPAQSSSPINKISLENPVTDLIFSHNKPDLIYVAHGGSVASFDLRNSSAPLFNHEISPEEINSLHLLESESRLAVGDDNGAVQILSADNGSLLRTLKKHDNICSVVHFRPNRNWQIISGGLDCRLVVSDWKESGRGVSIFEMSELLDFPDEDSVSVEDDEELEEEEEEEEQDAASAGSSSSVRHRTSYSSNQSVEGPWSTTSEETEAPHQVRIHASQRTDNAFVAAAMSTGYGGANRGMPVNPPMIHSLAASTSGHLVAVGLASTSVELFLGEGKHLVHSESLYGHSRGVSALHMIEDDQFLLSGGNDKSIFVWPLAGACELGEGVIEGSQFTHTDKLEAIRGKELTRVYVADAKPFIKVLDLSHC</sequence>
<reference evidence="3 4" key="1">
    <citation type="submission" date="2024-11" db="EMBL/GenBank/DDBJ databases">
        <title>Adaptive evolution of stress response genes in parasites aligns with host niche diversity.</title>
        <authorList>
            <person name="Hahn C."/>
            <person name="Resl P."/>
        </authorList>
    </citation>
    <scope>NUCLEOTIDE SEQUENCE [LARGE SCALE GENOMIC DNA]</scope>
    <source>
        <strain evidence="3">EGGRZ-B1_66</strain>
        <tissue evidence="3">Body</tissue>
    </source>
</reference>
<dbReference type="SUPFAM" id="SSF50978">
    <property type="entry name" value="WD40 repeat-like"/>
    <property type="match status" value="1"/>
</dbReference>
<gene>
    <name evidence="3" type="primary">WDR53</name>
    <name evidence="3" type="ORF">Ciccas_009208</name>
</gene>
<dbReference type="Proteomes" id="UP001626550">
    <property type="component" value="Unassembled WGS sequence"/>
</dbReference>
<dbReference type="Gene3D" id="2.130.10.10">
    <property type="entry name" value="YVTN repeat-like/Quinoprotein amine dehydrogenase"/>
    <property type="match status" value="2"/>
</dbReference>
<dbReference type="Pfam" id="PF00400">
    <property type="entry name" value="WD40"/>
    <property type="match status" value="3"/>
</dbReference>
<evidence type="ECO:0000313" key="4">
    <source>
        <dbReference type="Proteomes" id="UP001626550"/>
    </source>
</evidence>
<evidence type="ECO:0000313" key="3">
    <source>
        <dbReference type="EMBL" id="KAL3312202.1"/>
    </source>
</evidence>
<evidence type="ECO:0000256" key="1">
    <source>
        <dbReference type="PROSITE-ProRule" id="PRU00221"/>
    </source>
</evidence>